<accession>A0ABV2TK08</accession>
<proteinExistence type="predicted"/>
<dbReference type="Proteomes" id="UP001549691">
    <property type="component" value="Unassembled WGS sequence"/>
</dbReference>
<evidence type="ECO:0000313" key="1">
    <source>
        <dbReference type="EMBL" id="MET7014243.1"/>
    </source>
</evidence>
<keyword evidence="2" id="KW-1185">Reference proteome</keyword>
<protein>
    <recommendedName>
        <fullName evidence="3">Apea-like HEPN domain-containing protein</fullName>
    </recommendedName>
</protein>
<evidence type="ECO:0000313" key="2">
    <source>
        <dbReference type="Proteomes" id="UP001549691"/>
    </source>
</evidence>
<dbReference type="EMBL" id="JBEWZI010000007">
    <property type="protein sequence ID" value="MET7014243.1"/>
    <property type="molecule type" value="Genomic_DNA"/>
</dbReference>
<sequence length="392" mass="43334">MTESNMPDGIPLVMAVSAPLKLIAKDGRDSWKPSLQDINRSTYDYLKLNRASGFIDGNVAPYMMLVGFDGSLAMPALPEFSNPDAALKMFNRVFLEMLLGGVYTEGALPADICTGWLFNTGYIRMHGGTSRTTSLHFSLRDRSASVSDNIVLLDQKPITLAKLQKAIARGRAILDKCDPISPEIALAGTTHYVAGALAEALTCIWTSIEQIISRIWRVEVESKASVDAIPNRSGFLKDYRVWTTSARIELLFQKGVVEAGTYKLLNVARKARNEFIHRGSQPDLPDATAALTGMFQLLSSCSSDYKNTLLLDETCRQVIARCIRRPRTEEKLEPSYWRDIARLPGEPQFKGKYKPFDLQLKPISTFDPAYAAKAARAKSDANQAEQTEAGSN</sequence>
<gene>
    <name evidence="1" type="ORF">ABXR19_08570</name>
</gene>
<dbReference type="RefSeq" id="WP_354600702.1">
    <property type="nucleotide sequence ID" value="NZ_JBEWZI010000007.1"/>
</dbReference>
<comment type="caution">
    <text evidence="1">The sequence shown here is derived from an EMBL/GenBank/DDBJ whole genome shotgun (WGS) entry which is preliminary data.</text>
</comment>
<evidence type="ECO:0008006" key="3">
    <source>
        <dbReference type="Google" id="ProtNLM"/>
    </source>
</evidence>
<organism evidence="1 2">
    <name type="scientific">Uliginosibacterium flavum</name>
    <dbReference type="NCBI Taxonomy" id="1396831"/>
    <lineage>
        <taxon>Bacteria</taxon>
        <taxon>Pseudomonadati</taxon>
        <taxon>Pseudomonadota</taxon>
        <taxon>Betaproteobacteria</taxon>
        <taxon>Rhodocyclales</taxon>
        <taxon>Zoogloeaceae</taxon>
        <taxon>Uliginosibacterium</taxon>
    </lineage>
</organism>
<name>A0ABV2TK08_9RHOO</name>
<reference evidence="1 2" key="1">
    <citation type="submission" date="2024-07" db="EMBL/GenBank/DDBJ databases">
        <title>Uliginosibacterium flavum JJ3220;KACC:17644.</title>
        <authorList>
            <person name="Kim M.K."/>
        </authorList>
    </citation>
    <scope>NUCLEOTIDE SEQUENCE [LARGE SCALE GENOMIC DNA]</scope>
    <source>
        <strain evidence="1 2">KACC:17644</strain>
    </source>
</reference>